<feature type="active site" description="Proton acceptor" evidence="3">
    <location>
        <position position="90"/>
    </location>
</feature>
<dbReference type="GO" id="GO:0005737">
    <property type="term" value="C:cytoplasm"/>
    <property type="evidence" value="ECO:0007669"/>
    <property type="project" value="UniProtKB-SubCell"/>
</dbReference>
<dbReference type="Gene3D" id="3.90.950.10">
    <property type="match status" value="1"/>
</dbReference>
<evidence type="ECO:0000256" key="3">
    <source>
        <dbReference type="HAMAP-Rule" id="MF_00528"/>
    </source>
</evidence>
<dbReference type="PANTHER" id="PTHR43213:SF5">
    <property type="entry name" value="BIFUNCTIONAL DTTP_UTP PYROPHOSPHATASE_METHYLTRANSFERASE PROTEIN-RELATED"/>
    <property type="match status" value="1"/>
</dbReference>
<dbReference type="GO" id="GO:0009117">
    <property type="term" value="P:nucleotide metabolic process"/>
    <property type="evidence" value="ECO:0007669"/>
    <property type="project" value="UniProtKB-KW"/>
</dbReference>
<sequence>MARFVLASASPARRAVLRAAGVEPLVRVSGVDEEAIAEDLGPGAYPDEVVTVLAQAKARWVAEEIARGGTEWAGEGNAAGLTDCVVVGCDSMLFIGGELQGKPLTTDVTRQRWKHMMGRTGDLLTGHCAIHVRDGVVVGEASGCSTTTVHFGDPSEEDLDAYLASGEPLNVAGAFTLDGLGGWFIDRIEGDPSSVIGIGLPLVRSLLTRLGISISDLWSHTQ</sequence>
<keyword evidence="3" id="KW-0546">Nucleotide metabolism</keyword>
<comment type="catalytic activity">
    <reaction evidence="3">
        <text>a 2'-deoxyribonucleoside 5'-triphosphate + H2O = a 2'-deoxyribonucleoside 5'-phosphate + diphosphate + H(+)</text>
        <dbReference type="Rhea" id="RHEA:44644"/>
        <dbReference type="ChEBI" id="CHEBI:15377"/>
        <dbReference type="ChEBI" id="CHEBI:15378"/>
        <dbReference type="ChEBI" id="CHEBI:33019"/>
        <dbReference type="ChEBI" id="CHEBI:61560"/>
        <dbReference type="ChEBI" id="CHEBI:65317"/>
        <dbReference type="EC" id="3.6.1.9"/>
    </reaction>
</comment>
<dbReference type="EMBL" id="JACHWS010000001">
    <property type="protein sequence ID" value="MBB3035602.1"/>
    <property type="molecule type" value="Genomic_DNA"/>
</dbReference>
<comment type="similarity">
    <text evidence="3">Belongs to the Maf family.</text>
</comment>
<reference evidence="4 5" key="1">
    <citation type="submission" date="2020-08" db="EMBL/GenBank/DDBJ databases">
        <title>Sequencing the genomes of 1000 actinobacteria strains.</title>
        <authorList>
            <person name="Klenk H.-P."/>
        </authorList>
    </citation>
    <scope>NUCLEOTIDE SEQUENCE [LARGE SCALE GENOMIC DNA]</scope>
    <source>
        <strain evidence="4 5">DSM 45258</strain>
    </source>
</reference>
<evidence type="ECO:0000256" key="1">
    <source>
        <dbReference type="ARBA" id="ARBA00001968"/>
    </source>
</evidence>
<evidence type="ECO:0000313" key="4">
    <source>
        <dbReference type="EMBL" id="MBB3035602.1"/>
    </source>
</evidence>
<dbReference type="GO" id="GO:0047429">
    <property type="term" value="F:nucleoside triphosphate diphosphatase activity"/>
    <property type="evidence" value="ECO:0007669"/>
    <property type="project" value="UniProtKB-EC"/>
</dbReference>
<keyword evidence="2 3" id="KW-0378">Hydrolase</keyword>
<evidence type="ECO:0000256" key="2">
    <source>
        <dbReference type="ARBA" id="ARBA00022801"/>
    </source>
</evidence>
<keyword evidence="3" id="KW-0963">Cytoplasm</keyword>
<keyword evidence="5" id="KW-1185">Reference proteome</keyword>
<accession>A0A839RFW1</accession>
<dbReference type="InterPro" id="IPR029001">
    <property type="entry name" value="ITPase-like_fam"/>
</dbReference>
<dbReference type="InterPro" id="IPR003697">
    <property type="entry name" value="Maf-like"/>
</dbReference>
<dbReference type="CDD" id="cd00555">
    <property type="entry name" value="Maf"/>
    <property type="match status" value="1"/>
</dbReference>
<dbReference type="HAMAP" id="MF_00528">
    <property type="entry name" value="Maf"/>
    <property type="match status" value="1"/>
</dbReference>
<dbReference type="PIRSF" id="PIRSF006305">
    <property type="entry name" value="Maf"/>
    <property type="match status" value="1"/>
</dbReference>
<dbReference type="Proteomes" id="UP000567922">
    <property type="component" value="Unassembled WGS sequence"/>
</dbReference>
<dbReference type="SUPFAM" id="SSF52972">
    <property type="entry name" value="ITPase-like"/>
    <property type="match status" value="1"/>
</dbReference>
<proteinExistence type="inferred from homology"/>
<evidence type="ECO:0000313" key="5">
    <source>
        <dbReference type="Proteomes" id="UP000567922"/>
    </source>
</evidence>
<dbReference type="OrthoDB" id="3527985at2"/>
<protein>
    <recommendedName>
        <fullName evidence="3">Nucleoside triphosphate pyrophosphatase</fullName>
        <ecNumber evidence="3">3.6.1.9</ecNumber>
    </recommendedName>
    <alternativeName>
        <fullName evidence="3">Nucleotide pyrophosphatase</fullName>
        <shortName evidence="3">Nucleotide PPase</shortName>
    </alternativeName>
</protein>
<organism evidence="4 5">
    <name type="scientific">Hoyosella altamirensis</name>
    <dbReference type="NCBI Taxonomy" id="616997"/>
    <lineage>
        <taxon>Bacteria</taxon>
        <taxon>Bacillati</taxon>
        <taxon>Actinomycetota</taxon>
        <taxon>Actinomycetes</taxon>
        <taxon>Mycobacteriales</taxon>
        <taxon>Hoyosellaceae</taxon>
        <taxon>Hoyosella</taxon>
    </lineage>
</organism>
<comment type="subcellular location">
    <subcellularLocation>
        <location evidence="3">Cytoplasm</location>
    </subcellularLocation>
</comment>
<comment type="cofactor">
    <cofactor evidence="1 3">
        <name>a divalent metal cation</name>
        <dbReference type="ChEBI" id="CHEBI:60240"/>
    </cofactor>
</comment>
<comment type="catalytic activity">
    <reaction evidence="3">
        <text>a ribonucleoside 5'-triphosphate + H2O = a ribonucleoside 5'-phosphate + diphosphate + H(+)</text>
        <dbReference type="Rhea" id="RHEA:23996"/>
        <dbReference type="ChEBI" id="CHEBI:15377"/>
        <dbReference type="ChEBI" id="CHEBI:15378"/>
        <dbReference type="ChEBI" id="CHEBI:33019"/>
        <dbReference type="ChEBI" id="CHEBI:58043"/>
        <dbReference type="ChEBI" id="CHEBI:61557"/>
        <dbReference type="EC" id="3.6.1.9"/>
    </reaction>
</comment>
<dbReference type="RefSeq" id="WP_064440634.1">
    <property type="nucleotide sequence ID" value="NZ_BDDI01000009.1"/>
</dbReference>
<dbReference type="PANTHER" id="PTHR43213">
    <property type="entry name" value="BIFUNCTIONAL DTTP/UTP PYROPHOSPHATASE/METHYLTRANSFERASE PROTEIN-RELATED"/>
    <property type="match status" value="1"/>
</dbReference>
<dbReference type="Pfam" id="PF02545">
    <property type="entry name" value="Maf"/>
    <property type="match status" value="1"/>
</dbReference>
<dbReference type="EC" id="3.6.1.9" evidence="3"/>
<gene>
    <name evidence="4" type="ORF">FHU29_000036</name>
</gene>
<dbReference type="AlphaFoldDB" id="A0A839RFW1"/>
<dbReference type="NCBIfam" id="TIGR00172">
    <property type="entry name" value="maf"/>
    <property type="match status" value="1"/>
</dbReference>
<comment type="caution">
    <text evidence="4">The sequence shown here is derived from an EMBL/GenBank/DDBJ whole genome shotgun (WGS) entry which is preliminary data.</text>
</comment>
<comment type="caution">
    <text evidence="3">Lacks conserved residue(s) required for the propagation of feature annotation.</text>
</comment>
<name>A0A839RFW1_9ACTN</name>
<comment type="function">
    <text evidence="3">Nucleoside triphosphate pyrophosphatase. May have a dual role in cell division arrest and in preventing the incorporation of modified nucleotides into cellular nucleic acids.</text>
</comment>